<reference evidence="4" key="1">
    <citation type="submission" date="2025-08" db="UniProtKB">
        <authorList>
            <consortium name="RefSeq"/>
        </authorList>
    </citation>
    <scope>IDENTIFICATION</scope>
    <source>
        <tissue evidence="4">Gonads</tissue>
    </source>
</reference>
<dbReference type="SUPFAM" id="SSF56672">
    <property type="entry name" value="DNA/RNA polymerases"/>
    <property type="match status" value="1"/>
</dbReference>
<evidence type="ECO:0000256" key="1">
    <source>
        <dbReference type="SAM" id="MobiDB-lite"/>
    </source>
</evidence>
<protein>
    <submittedName>
        <fullName evidence="4">Uncharacterized protein LOC115884579</fullName>
    </submittedName>
</protein>
<accession>A0A6J2Y614</accession>
<dbReference type="PANTHER" id="PTHR47027:SF25">
    <property type="entry name" value="REVERSE TRANSCRIPTASE DOMAIN-CONTAINING PROTEIN"/>
    <property type="match status" value="1"/>
</dbReference>
<dbReference type="RefSeq" id="XP_030759062.1">
    <property type="nucleotide sequence ID" value="XM_030903202.1"/>
</dbReference>
<evidence type="ECO:0000259" key="2">
    <source>
        <dbReference type="Pfam" id="PF00078"/>
    </source>
</evidence>
<dbReference type="InterPro" id="IPR000477">
    <property type="entry name" value="RT_dom"/>
</dbReference>
<gene>
    <name evidence="4" type="primary">LOC115884579</name>
</gene>
<dbReference type="PANTHER" id="PTHR47027">
    <property type="entry name" value="REVERSE TRANSCRIPTASE DOMAIN-CONTAINING PROTEIN"/>
    <property type="match status" value="1"/>
</dbReference>
<dbReference type="GeneID" id="115884579"/>
<dbReference type="KEGG" id="soy:115884579"/>
<keyword evidence="3" id="KW-1185">Reference proteome</keyword>
<sequence>MTQGYFLVVSYSVMDRIIEEVSSLNIGYRMGQKRISMVCYADDAAIFAETEDDLQKQLHRFYQVSQAMNMTVSTEKTKSITFAKDPVRCKLVVQDKIIEQVSQFKYLGMDLSSHHDPAKDLRSQINKATAMSGCLRQTIWANEYMRWDSKVKIYKTCIRPIMTYRIETREETHKTKSMLRVAEMKTLRTIMGKTRRDRIKNTDIREQCEVQDIVRWGRQRKRGWYAHVRRMDERRLPRIALEGKPTGKREPGRPPKRWKDSWQSTSQELLQRTHQN</sequence>
<organism evidence="3 4">
    <name type="scientific">Sitophilus oryzae</name>
    <name type="common">Rice weevil</name>
    <name type="synonym">Curculio oryzae</name>
    <dbReference type="NCBI Taxonomy" id="7048"/>
    <lineage>
        <taxon>Eukaryota</taxon>
        <taxon>Metazoa</taxon>
        <taxon>Ecdysozoa</taxon>
        <taxon>Arthropoda</taxon>
        <taxon>Hexapoda</taxon>
        <taxon>Insecta</taxon>
        <taxon>Pterygota</taxon>
        <taxon>Neoptera</taxon>
        <taxon>Endopterygota</taxon>
        <taxon>Coleoptera</taxon>
        <taxon>Polyphaga</taxon>
        <taxon>Cucujiformia</taxon>
        <taxon>Curculionidae</taxon>
        <taxon>Dryophthorinae</taxon>
        <taxon>Sitophilus</taxon>
    </lineage>
</organism>
<feature type="compositionally biased region" description="Basic and acidic residues" evidence="1">
    <location>
        <begin position="245"/>
        <end position="260"/>
    </location>
</feature>
<evidence type="ECO:0000313" key="3">
    <source>
        <dbReference type="Proteomes" id="UP000504635"/>
    </source>
</evidence>
<feature type="domain" description="Reverse transcriptase" evidence="2">
    <location>
        <begin position="13"/>
        <end position="110"/>
    </location>
</feature>
<dbReference type="GO" id="GO:0071897">
    <property type="term" value="P:DNA biosynthetic process"/>
    <property type="evidence" value="ECO:0007669"/>
    <property type="project" value="UniProtKB-ARBA"/>
</dbReference>
<proteinExistence type="predicted"/>
<dbReference type="Pfam" id="PF00078">
    <property type="entry name" value="RVT_1"/>
    <property type="match status" value="1"/>
</dbReference>
<dbReference type="Gene3D" id="3.30.70.270">
    <property type="match status" value="1"/>
</dbReference>
<evidence type="ECO:0000313" key="4">
    <source>
        <dbReference type="RefSeq" id="XP_030759062.1"/>
    </source>
</evidence>
<dbReference type="InterPro" id="IPR043502">
    <property type="entry name" value="DNA/RNA_pol_sf"/>
</dbReference>
<feature type="compositionally biased region" description="Polar residues" evidence="1">
    <location>
        <begin position="261"/>
        <end position="276"/>
    </location>
</feature>
<dbReference type="InterPro" id="IPR043128">
    <property type="entry name" value="Rev_trsase/Diguanyl_cyclase"/>
</dbReference>
<dbReference type="InParanoid" id="A0A6J2Y614"/>
<name>A0A6J2Y614_SITOR</name>
<feature type="region of interest" description="Disordered" evidence="1">
    <location>
        <begin position="237"/>
        <end position="276"/>
    </location>
</feature>
<dbReference type="Proteomes" id="UP000504635">
    <property type="component" value="Unplaced"/>
</dbReference>
<dbReference type="OrthoDB" id="6688986at2759"/>
<dbReference type="AlphaFoldDB" id="A0A6J2Y614"/>